<proteinExistence type="predicted"/>
<organism evidence="2 3">
    <name type="scientific">Allocatelliglobosispora scoriae</name>
    <dbReference type="NCBI Taxonomy" id="643052"/>
    <lineage>
        <taxon>Bacteria</taxon>
        <taxon>Bacillati</taxon>
        <taxon>Actinomycetota</taxon>
        <taxon>Actinomycetes</taxon>
        <taxon>Micromonosporales</taxon>
        <taxon>Micromonosporaceae</taxon>
        <taxon>Allocatelliglobosispora</taxon>
    </lineage>
</organism>
<evidence type="ECO:0000313" key="2">
    <source>
        <dbReference type="EMBL" id="MBB5873272.1"/>
    </source>
</evidence>
<dbReference type="Proteomes" id="UP000587527">
    <property type="component" value="Unassembled WGS sequence"/>
</dbReference>
<evidence type="ECO:0000259" key="1">
    <source>
        <dbReference type="Pfam" id="PF09346"/>
    </source>
</evidence>
<comment type="caution">
    <text evidence="2">The sequence shown here is derived from an EMBL/GenBank/DDBJ whole genome shotgun (WGS) entry which is preliminary data.</text>
</comment>
<keyword evidence="3" id="KW-1185">Reference proteome</keyword>
<dbReference type="SUPFAM" id="SSF160631">
    <property type="entry name" value="SMI1/KNR4-like"/>
    <property type="match status" value="1"/>
</dbReference>
<dbReference type="RefSeq" id="WP_184844203.1">
    <property type="nucleotide sequence ID" value="NZ_JACHMN010000003.1"/>
</dbReference>
<dbReference type="Gene3D" id="3.40.1580.10">
    <property type="entry name" value="SMI1/KNR4-like"/>
    <property type="match status" value="1"/>
</dbReference>
<feature type="domain" description="Knr4/Smi1-like" evidence="1">
    <location>
        <begin position="25"/>
        <end position="131"/>
    </location>
</feature>
<dbReference type="InterPro" id="IPR037883">
    <property type="entry name" value="Knr4/Smi1-like_sf"/>
</dbReference>
<dbReference type="InterPro" id="IPR018958">
    <property type="entry name" value="Knr4/Smi1-like_dom"/>
</dbReference>
<sequence>MDHFATLLARITGRALDDEEELPAPPTEAAIAEAEAAIGFALHPLLAAVYRRVGDGGFGPGELLLPLLGDGTTESAVSAYLTSRTEFAGTEWAWPEGVLPILTWGCGMYAAVDCRAEAGTVLLFEPNPGDPDQAWWIDSPSLDAWWAHYVEDSGWWVAAEEGEDYDQLVPWPDAKARAAR</sequence>
<name>A0A841C2J5_9ACTN</name>
<accession>A0A841C2J5</accession>
<dbReference type="Pfam" id="PF09346">
    <property type="entry name" value="SMI1_KNR4"/>
    <property type="match status" value="1"/>
</dbReference>
<dbReference type="AlphaFoldDB" id="A0A841C2J5"/>
<gene>
    <name evidence="2" type="ORF">F4553_006706</name>
</gene>
<evidence type="ECO:0000313" key="3">
    <source>
        <dbReference type="Proteomes" id="UP000587527"/>
    </source>
</evidence>
<protein>
    <recommendedName>
        <fullName evidence="1">Knr4/Smi1-like domain-containing protein</fullName>
    </recommendedName>
</protein>
<dbReference type="EMBL" id="JACHMN010000003">
    <property type="protein sequence ID" value="MBB5873272.1"/>
    <property type="molecule type" value="Genomic_DNA"/>
</dbReference>
<reference evidence="2 3" key="1">
    <citation type="submission" date="2020-08" db="EMBL/GenBank/DDBJ databases">
        <title>Sequencing the genomes of 1000 actinobacteria strains.</title>
        <authorList>
            <person name="Klenk H.-P."/>
        </authorList>
    </citation>
    <scope>NUCLEOTIDE SEQUENCE [LARGE SCALE GENOMIC DNA]</scope>
    <source>
        <strain evidence="2 3">DSM 45362</strain>
    </source>
</reference>